<dbReference type="InterPro" id="IPR058127">
    <property type="entry name" value="DedA"/>
</dbReference>
<evidence type="ECO:0000256" key="2">
    <source>
        <dbReference type="ARBA" id="ARBA00010792"/>
    </source>
</evidence>
<dbReference type="InterPro" id="IPR032818">
    <property type="entry name" value="DedA-like"/>
</dbReference>
<evidence type="ECO:0000256" key="7">
    <source>
        <dbReference type="RuleBase" id="RU367016"/>
    </source>
</evidence>
<evidence type="ECO:0000256" key="5">
    <source>
        <dbReference type="ARBA" id="ARBA00022989"/>
    </source>
</evidence>
<keyword evidence="10" id="KW-1185">Reference proteome</keyword>
<keyword evidence="4 7" id="KW-0812">Transmembrane</keyword>
<keyword evidence="6 7" id="KW-0472">Membrane</keyword>
<accession>A0ABP7S3Y0</accession>
<comment type="subcellular location">
    <subcellularLocation>
        <location evidence="1 7">Cell membrane</location>
        <topology evidence="1 7">Multi-pass membrane protein</topology>
    </subcellularLocation>
</comment>
<evidence type="ECO:0000256" key="6">
    <source>
        <dbReference type="ARBA" id="ARBA00023136"/>
    </source>
</evidence>
<organism evidence="9 10">
    <name type="scientific">Comamonas faecalis</name>
    <dbReference type="NCBI Taxonomy" id="1387849"/>
    <lineage>
        <taxon>Bacteria</taxon>
        <taxon>Pseudomonadati</taxon>
        <taxon>Pseudomonadota</taxon>
        <taxon>Betaproteobacteria</taxon>
        <taxon>Burkholderiales</taxon>
        <taxon>Comamonadaceae</taxon>
        <taxon>Comamonas</taxon>
    </lineage>
</organism>
<feature type="transmembrane region" description="Helical" evidence="7">
    <location>
        <begin position="27"/>
        <end position="49"/>
    </location>
</feature>
<dbReference type="PANTHER" id="PTHR30353">
    <property type="entry name" value="INNER MEMBRANE PROTEIN DEDA-RELATED"/>
    <property type="match status" value="1"/>
</dbReference>
<keyword evidence="3 7" id="KW-1003">Cell membrane</keyword>
<dbReference type="InterPro" id="IPR032816">
    <property type="entry name" value="VTT_dom"/>
</dbReference>
<comment type="similarity">
    <text evidence="2 7">Belongs to the DedA family.</text>
</comment>
<evidence type="ECO:0000313" key="10">
    <source>
        <dbReference type="Proteomes" id="UP001501627"/>
    </source>
</evidence>
<comment type="caution">
    <text evidence="9">The sequence shown here is derived from an EMBL/GenBank/DDBJ whole genome shotgun (WGS) entry which is preliminary data.</text>
</comment>
<dbReference type="EMBL" id="BAABBP010000049">
    <property type="protein sequence ID" value="GAA4006161.1"/>
    <property type="molecule type" value="Genomic_DNA"/>
</dbReference>
<dbReference type="Pfam" id="PF09335">
    <property type="entry name" value="VTT_dom"/>
    <property type="match status" value="1"/>
</dbReference>
<dbReference type="PANTHER" id="PTHR30353:SF0">
    <property type="entry name" value="TRANSMEMBRANE PROTEIN"/>
    <property type="match status" value="1"/>
</dbReference>
<feature type="transmembrane region" description="Helical" evidence="7">
    <location>
        <begin position="55"/>
        <end position="82"/>
    </location>
</feature>
<evidence type="ECO:0000259" key="8">
    <source>
        <dbReference type="Pfam" id="PF09335"/>
    </source>
</evidence>
<feature type="transmembrane region" description="Helical" evidence="7">
    <location>
        <begin position="156"/>
        <end position="177"/>
    </location>
</feature>
<evidence type="ECO:0000256" key="1">
    <source>
        <dbReference type="ARBA" id="ARBA00004651"/>
    </source>
</evidence>
<sequence>MDIIAFLIDFILHVDKHLQAFVASYGMWVYVLLFVIVFVETGVVVMPFLPGDSLLFIVGALAGTGMLDFTLACTVLLIAAIAGDQSNYQIGRWLGPKVFQWEDSRWFNKKAFDQAHAFYERYGGITIVLARFMPFIRTFAPFVAGVAAMGRTRFTAFNIGGACLWVLGVVSAGYFFGNLPWVRDNLEKIIWALILVPGLIALWGAWRSGRAQSTRQ</sequence>
<evidence type="ECO:0000256" key="3">
    <source>
        <dbReference type="ARBA" id="ARBA00022475"/>
    </source>
</evidence>
<keyword evidence="5 7" id="KW-1133">Transmembrane helix</keyword>
<feature type="transmembrane region" description="Helical" evidence="7">
    <location>
        <begin position="189"/>
        <end position="206"/>
    </location>
</feature>
<dbReference type="Proteomes" id="UP001501627">
    <property type="component" value="Unassembled WGS sequence"/>
</dbReference>
<feature type="domain" description="VTT" evidence="8">
    <location>
        <begin position="49"/>
        <end position="174"/>
    </location>
</feature>
<evidence type="ECO:0000313" key="9">
    <source>
        <dbReference type="EMBL" id="GAA4006161.1"/>
    </source>
</evidence>
<dbReference type="RefSeq" id="WP_103046102.1">
    <property type="nucleotide sequence ID" value="NZ_BAABBP010000049.1"/>
</dbReference>
<gene>
    <name evidence="9" type="ORF">GCM10022279_32720</name>
</gene>
<proteinExistence type="inferred from homology"/>
<evidence type="ECO:0000256" key="4">
    <source>
        <dbReference type="ARBA" id="ARBA00022692"/>
    </source>
</evidence>
<name>A0ABP7S3Y0_9BURK</name>
<protein>
    <submittedName>
        <fullName evidence="9">DedA family protein</fullName>
    </submittedName>
</protein>
<dbReference type="NCBIfam" id="NF008102">
    <property type="entry name" value="PRK10847.1"/>
    <property type="match status" value="1"/>
</dbReference>
<reference evidence="10" key="1">
    <citation type="journal article" date="2019" name="Int. J. Syst. Evol. Microbiol.">
        <title>The Global Catalogue of Microorganisms (GCM) 10K type strain sequencing project: providing services to taxonomists for standard genome sequencing and annotation.</title>
        <authorList>
            <consortium name="The Broad Institute Genomics Platform"/>
            <consortium name="The Broad Institute Genome Sequencing Center for Infectious Disease"/>
            <person name="Wu L."/>
            <person name="Ma J."/>
        </authorList>
    </citation>
    <scope>NUCLEOTIDE SEQUENCE [LARGE SCALE GENOMIC DNA]</scope>
    <source>
        <strain evidence="10">JCM 17561</strain>
    </source>
</reference>